<dbReference type="GO" id="GO:0004857">
    <property type="term" value="F:enzyme inhibitor activity"/>
    <property type="evidence" value="ECO:0007669"/>
    <property type="project" value="InterPro"/>
</dbReference>
<keyword evidence="8 13" id="KW-0378">Hydrolase</keyword>
<evidence type="ECO:0000256" key="4">
    <source>
        <dbReference type="ARBA" id="ARBA00007786"/>
    </source>
</evidence>
<keyword evidence="6 13" id="KW-0134">Cell wall</keyword>
<evidence type="ECO:0000256" key="8">
    <source>
        <dbReference type="ARBA" id="ARBA00022801"/>
    </source>
</evidence>
<dbReference type="Pfam" id="PF01095">
    <property type="entry name" value="Pectinesterase"/>
    <property type="match status" value="1"/>
</dbReference>
<feature type="active site" evidence="12">
    <location>
        <position position="377"/>
    </location>
</feature>
<dbReference type="InterPro" id="IPR000070">
    <property type="entry name" value="Pectinesterase_cat"/>
</dbReference>
<dbReference type="GO" id="GO:0042545">
    <property type="term" value="P:cell wall modification"/>
    <property type="evidence" value="ECO:0007669"/>
    <property type="project" value="UniProtKB-UniRule"/>
</dbReference>
<evidence type="ECO:0000313" key="16">
    <source>
        <dbReference type="Proteomes" id="UP000231279"/>
    </source>
</evidence>
<dbReference type="GO" id="GO:0030599">
    <property type="term" value="F:pectinesterase activity"/>
    <property type="evidence" value="ECO:0007669"/>
    <property type="project" value="UniProtKB-UniRule"/>
</dbReference>
<comment type="similarity">
    <text evidence="3">In the N-terminal section; belongs to the PMEI family.</text>
</comment>
<keyword evidence="13" id="KW-0732">Signal</keyword>
<comment type="similarity">
    <text evidence="4">In the C-terminal section; belongs to the pectinesterase family.</text>
</comment>
<keyword evidence="16" id="KW-1185">Reference proteome</keyword>
<evidence type="ECO:0000256" key="9">
    <source>
        <dbReference type="ARBA" id="ARBA00023085"/>
    </source>
</evidence>
<comment type="caution">
    <text evidence="15">The sequence shown here is derived from an EMBL/GenBank/DDBJ whole genome shotgun (WGS) entry which is preliminary data.</text>
</comment>
<dbReference type="InterPro" id="IPR012334">
    <property type="entry name" value="Pectin_lyas_fold"/>
</dbReference>
<organism evidence="15 16">
    <name type="scientific">Handroanthus impetiginosus</name>
    <dbReference type="NCBI Taxonomy" id="429701"/>
    <lineage>
        <taxon>Eukaryota</taxon>
        <taxon>Viridiplantae</taxon>
        <taxon>Streptophyta</taxon>
        <taxon>Embryophyta</taxon>
        <taxon>Tracheophyta</taxon>
        <taxon>Spermatophyta</taxon>
        <taxon>Magnoliopsida</taxon>
        <taxon>eudicotyledons</taxon>
        <taxon>Gunneridae</taxon>
        <taxon>Pentapetalae</taxon>
        <taxon>asterids</taxon>
        <taxon>lamiids</taxon>
        <taxon>Lamiales</taxon>
        <taxon>Bignoniaceae</taxon>
        <taxon>Crescentiina</taxon>
        <taxon>Tabebuia alliance</taxon>
        <taxon>Handroanthus</taxon>
    </lineage>
</organism>
<feature type="chain" id="PRO_5013429857" description="Pectinesterase" evidence="13">
    <location>
        <begin position="25"/>
        <end position="531"/>
    </location>
</feature>
<dbReference type="FunFam" id="2.160.20.10:FF:000001">
    <property type="entry name" value="Pectinesterase"/>
    <property type="match status" value="1"/>
</dbReference>
<dbReference type="PROSITE" id="PS00503">
    <property type="entry name" value="PECTINESTERASE_2"/>
    <property type="match status" value="1"/>
</dbReference>
<keyword evidence="10 13" id="KW-0961">Cell wall biogenesis/degradation</keyword>
<evidence type="ECO:0000256" key="1">
    <source>
        <dbReference type="ARBA" id="ARBA00004191"/>
    </source>
</evidence>
<dbReference type="InterPro" id="IPR006501">
    <property type="entry name" value="Pectinesterase_inhib_dom"/>
</dbReference>
<dbReference type="EC" id="3.1.1.11" evidence="5 13"/>
<dbReference type="AlphaFoldDB" id="A0A2G9GI35"/>
<accession>A0A2G9GI35</accession>
<protein>
    <recommendedName>
        <fullName evidence="5 13">Pectinesterase</fullName>
        <ecNumber evidence="5 13">3.1.1.11</ecNumber>
    </recommendedName>
</protein>
<dbReference type="Gene3D" id="2.160.20.10">
    <property type="entry name" value="Single-stranded right-handed beta-helix, Pectin lyase-like"/>
    <property type="match status" value="1"/>
</dbReference>
<sequence length="531" mass="59380">MTLANFFLLLSLILLSSSPFLSNAIDQNQTLQAMIIHACDKINDQDSCFSNIQSQISYHNPPAPTLVFKAALRNTINEANSAIDRLSQFNTLSLSNREQIAIDDCKELLDFSVSELAWSLTEMRKIHAGFQSPDSEGNLKAWLSAALSNQDTCLEGFEGTDHKLEHLVRGSLSQVTQLIGNVLTLYTQMHSLPFKPARNDNITTDFPEWMTDGDKETLVSSQNGMRADSVVALDGSGKYRSIAQAILEAPSYSERRYVIYVKKGVYKENIDMKKKKTNIMLVGDGIGKTIITSDRNFLQGWTTFRTATVAVSGRGFIARDITFRNTAGPLNRQGVALRVDSDQSAFYRCSMEGYQDTLYAHSLRQFYRECSISGTIDFIFGNGAAVLQNCKIFTRNPLPLQKVTITAQGRKDPHQNTGFSIQDSYVYATRPTYLGRPWKLYSRTVFMNTYLSSMVQPRGWLEWYGDFALGSLWYGEYRNYGPGAAIAGRVKWPGYHVIRDAATAGFFSVSRFLDGMSWLPATGVKFKAGLS</sequence>
<evidence type="ECO:0000256" key="13">
    <source>
        <dbReference type="RuleBase" id="RU000589"/>
    </source>
</evidence>
<dbReference type="Gene3D" id="1.20.140.40">
    <property type="entry name" value="Invertase/pectin methylesterase inhibitor family protein"/>
    <property type="match status" value="1"/>
</dbReference>
<comment type="catalytic activity">
    <reaction evidence="11 13">
        <text>[(1-&gt;4)-alpha-D-galacturonosyl methyl ester](n) + n H2O = [(1-&gt;4)-alpha-D-galacturonosyl](n) + n methanol + n H(+)</text>
        <dbReference type="Rhea" id="RHEA:22380"/>
        <dbReference type="Rhea" id="RHEA-COMP:14570"/>
        <dbReference type="Rhea" id="RHEA-COMP:14573"/>
        <dbReference type="ChEBI" id="CHEBI:15377"/>
        <dbReference type="ChEBI" id="CHEBI:15378"/>
        <dbReference type="ChEBI" id="CHEBI:17790"/>
        <dbReference type="ChEBI" id="CHEBI:140522"/>
        <dbReference type="ChEBI" id="CHEBI:140523"/>
        <dbReference type="EC" id="3.1.1.11"/>
    </reaction>
</comment>
<dbReference type="PROSITE" id="PS00800">
    <property type="entry name" value="PECTINESTERASE_1"/>
    <property type="match status" value="1"/>
</dbReference>
<dbReference type="Pfam" id="PF04043">
    <property type="entry name" value="PMEI"/>
    <property type="match status" value="1"/>
</dbReference>
<dbReference type="OrthoDB" id="2019149at2759"/>
<comment type="subcellular location">
    <subcellularLocation>
        <location evidence="1 13">Secreted</location>
        <location evidence="1 13">Cell wall</location>
    </subcellularLocation>
</comment>
<dbReference type="NCBIfam" id="TIGR01614">
    <property type="entry name" value="PME_inhib"/>
    <property type="match status" value="1"/>
</dbReference>
<name>A0A2G9GI35_9LAMI</name>
<comment type="pathway">
    <text evidence="2 13">Glycan metabolism; pectin degradation; 2-dehydro-3-deoxy-D-gluconate from pectin: step 1/5.</text>
</comment>
<dbReference type="UniPathway" id="UPA00545">
    <property type="reaction ID" value="UER00823"/>
</dbReference>
<evidence type="ECO:0000259" key="14">
    <source>
        <dbReference type="SMART" id="SM00856"/>
    </source>
</evidence>
<dbReference type="SUPFAM" id="SSF51126">
    <property type="entry name" value="Pectin lyase-like"/>
    <property type="match status" value="1"/>
</dbReference>
<dbReference type="InterPro" id="IPR033131">
    <property type="entry name" value="Pectinesterase_Asp_AS"/>
</dbReference>
<evidence type="ECO:0000256" key="10">
    <source>
        <dbReference type="ARBA" id="ARBA00023316"/>
    </source>
</evidence>
<proteinExistence type="inferred from homology"/>
<keyword evidence="7 13" id="KW-0964">Secreted</keyword>
<evidence type="ECO:0000256" key="3">
    <source>
        <dbReference type="ARBA" id="ARBA00006027"/>
    </source>
</evidence>
<dbReference type="GO" id="GO:0045490">
    <property type="term" value="P:pectin catabolic process"/>
    <property type="evidence" value="ECO:0007669"/>
    <property type="project" value="UniProtKB-UniRule"/>
</dbReference>
<comment type="function">
    <text evidence="13">Acts in the modification of cell walls via demethylesterification of cell wall pectin.</text>
</comment>
<feature type="domain" description="Pectinesterase inhibitor" evidence="14">
    <location>
        <begin position="30"/>
        <end position="185"/>
    </location>
</feature>
<evidence type="ECO:0000256" key="11">
    <source>
        <dbReference type="ARBA" id="ARBA00047928"/>
    </source>
</evidence>
<dbReference type="SUPFAM" id="SSF101148">
    <property type="entry name" value="Plant invertase/pectin methylesterase inhibitor"/>
    <property type="match status" value="1"/>
</dbReference>
<dbReference type="Proteomes" id="UP000231279">
    <property type="component" value="Unassembled WGS sequence"/>
</dbReference>
<keyword evidence="9 13" id="KW-0063">Aspartyl esterase</keyword>
<gene>
    <name evidence="15" type="ORF">CDL12_22504</name>
</gene>
<dbReference type="InterPro" id="IPR035513">
    <property type="entry name" value="Invertase/methylesterase_inhib"/>
</dbReference>
<dbReference type="InterPro" id="IPR011050">
    <property type="entry name" value="Pectin_lyase_fold/virulence"/>
</dbReference>
<dbReference type="SMART" id="SM00856">
    <property type="entry name" value="PMEI"/>
    <property type="match status" value="1"/>
</dbReference>
<evidence type="ECO:0000256" key="12">
    <source>
        <dbReference type="PROSITE-ProRule" id="PRU10040"/>
    </source>
</evidence>
<dbReference type="CDD" id="cd15799">
    <property type="entry name" value="PMEI-like_4"/>
    <property type="match status" value="1"/>
</dbReference>
<evidence type="ECO:0000256" key="6">
    <source>
        <dbReference type="ARBA" id="ARBA00022512"/>
    </source>
</evidence>
<dbReference type="EMBL" id="NKXS01004951">
    <property type="protein sequence ID" value="PIN04957.1"/>
    <property type="molecule type" value="Genomic_DNA"/>
</dbReference>
<dbReference type="PANTHER" id="PTHR31707">
    <property type="entry name" value="PECTINESTERASE"/>
    <property type="match status" value="1"/>
</dbReference>
<feature type="signal peptide" evidence="13">
    <location>
        <begin position="1"/>
        <end position="24"/>
    </location>
</feature>
<evidence type="ECO:0000256" key="2">
    <source>
        <dbReference type="ARBA" id="ARBA00005184"/>
    </source>
</evidence>
<evidence type="ECO:0000256" key="5">
    <source>
        <dbReference type="ARBA" id="ARBA00013229"/>
    </source>
</evidence>
<evidence type="ECO:0000313" key="15">
    <source>
        <dbReference type="EMBL" id="PIN04957.1"/>
    </source>
</evidence>
<dbReference type="InterPro" id="IPR018040">
    <property type="entry name" value="Pectinesterase_Tyr_AS"/>
</dbReference>
<evidence type="ECO:0000256" key="7">
    <source>
        <dbReference type="ARBA" id="ARBA00022525"/>
    </source>
</evidence>
<dbReference type="STRING" id="429701.A0A2G9GI35"/>
<reference evidence="16" key="1">
    <citation type="journal article" date="2018" name="Gigascience">
        <title>Genome assembly of the Pink Ipe (Handroanthus impetiginosus, Bignoniaceae), a highly valued, ecologically keystone Neotropical timber forest tree.</title>
        <authorList>
            <person name="Silva-Junior O.B."/>
            <person name="Grattapaglia D."/>
            <person name="Novaes E."/>
            <person name="Collevatti R.G."/>
        </authorList>
    </citation>
    <scope>NUCLEOTIDE SEQUENCE [LARGE SCALE GENOMIC DNA]</scope>
    <source>
        <strain evidence="16">cv. UFG-1</strain>
    </source>
</reference>